<reference evidence="1 2" key="1">
    <citation type="submission" date="2019-01" db="EMBL/GenBank/DDBJ databases">
        <title>Sequencing of cultivated peanut Arachis hypogaea provides insights into genome evolution and oil improvement.</title>
        <authorList>
            <person name="Chen X."/>
        </authorList>
    </citation>
    <scope>NUCLEOTIDE SEQUENCE [LARGE SCALE GENOMIC DNA]</scope>
    <source>
        <strain evidence="2">cv. Fuhuasheng</strain>
        <tissue evidence="1">Leaves</tissue>
    </source>
</reference>
<gene>
    <name evidence="1" type="ORF">Ahy_B06g084244</name>
</gene>
<evidence type="ECO:0000313" key="2">
    <source>
        <dbReference type="Proteomes" id="UP000289738"/>
    </source>
</evidence>
<keyword evidence="2" id="KW-1185">Reference proteome</keyword>
<organism evidence="1 2">
    <name type="scientific">Arachis hypogaea</name>
    <name type="common">Peanut</name>
    <dbReference type="NCBI Taxonomy" id="3818"/>
    <lineage>
        <taxon>Eukaryota</taxon>
        <taxon>Viridiplantae</taxon>
        <taxon>Streptophyta</taxon>
        <taxon>Embryophyta</taxon>
        <taxon>Tracheophyta</taxon>
        <taxon>Spermatophyta</taxon>
        <taxon>Magnoliopsida</taxon>
        <taxon>eudicotyledons</taxon>
        <taxon>Gunneridae</taxon>
        <taxon>Pentapetalae</taxon>
        <taxon>rosids</taxon>
        <taxon>fabids</taxon>
        <taxon>Fabales</taxon>
        <taxon>Fabaceae</taxon>
        <taxon>Papilionoideae</taxon>
        <taxon>50 kb inversion clade</taxon>
        <taxon>dalbergioids sensu lato</taxon>
        <taxon>Dalbergieae</taxon>
        <taxon>Pterocarpus clade</taxon>
        <taxon>Arachis</taxon>
    </lineage>
</organism>
<dbReference type="Proteomes" id="UP000289738">
    <property type="component" value="Chromosome B06"/>
</dbReference>
<sequence length="88" mass="10100">MDVSPFMRSLDLEAIHAPEFSEYANIGVADPEDGEFRIGIEYDSRKSVIAAIWSYTISRGIDYVVYESKPRTFYAKCTAYGHGYDWLF</sequence>
<name>A0A444YRE8_ARAHY</name>
<dbReference type="AlphaFoldDB" id="A0A444YRE8"/>
<accession>A0A444YRE8</accession>
<protein>
    <recommendedName>
        <fullName evidence="3">Transposase MuDR plant domain-containing protein</fullName>
    </recommendedName>
</protein>
<dbReference type="EMBL" id="SDMP01000016">
    <property type="protein sequence ID" value="RYR04497.1"/>
    <property type="molecule type" value="Genomic_DNA"/>
</dbReference>
<comment type="caution">
    <text evidence="1">The sequence shown here is derived from an EMBL/GenBank/DDBJ whole genome shotgun (WGS) entry which is preliminary data.</text>
</comment>
<evidence type="ECO:0000313" key="1">
    <source>
        <dbReference type="EMBL" id="RYR04497.1"/>
    </source>
</evidence>
<proteinExistence type="predicted"/>
<evidence type="ECO:0008006" key="3">
    <source>
        <dbReference type="Google" id="ProtNLM"/>
    </source>
</evidence>